<comment type="caution">
    <text evidence="2">The sequence shown here is derived from an EMBL/GenBank/DDBJ whole genome shotgun (WGS) entry which is preliminary data.</text>
</comment>
<keyword evidence="3" id="KW-1185">Reference proteome</keyword>
<sequence>MGNSSSSPKAEPTNIHLRLLVDGDSLVFQGQFIRQGAKGGQKAINELHLALQNIFTLLRHEMGGAHILVQRGKIKVQYPDGATTTQHLTRLVADTRVLLNVDYGLDLHGIVDRERADEWKNVARFIEGLKANKAVSLQETYGAGQGPILIAKLPERDTYGTKVIGTEDVEHCLSACQEQVLSLSEFAPFLLAQGRSGIILKGTTAPIPEARRMGITVICMPDLFVSDPAVSHLRSMKSAPSSPTKKKHVRR</sequence>
<dbReference type="Proteomes" id="UP000289152">
    <property type="component" value="Unassembled WGS sequence"/>
</dbReference>
<feature type="domain" description="DUF7923" evidence="1">
    <location>
        <begin position="19"/>
        <end position="56"/>
    </location>
</feature>
<accession>A0A4Q1BMK8</accession>
<evidence type="ECO:0000313" key="2">
    <source>
        <dbReference type="EMBL" id="RXK39079.1"/>
    </source>
</evidence>
<name>A0A4Q1BMK8_TREME</name>
<organism evidence="2 3">
    <name type="scientific">Tremella mesenterica</name>
    <name type="common">Jelly fungus</name>
    <dbReference type="NCBI Taxonomy" id="5217"/>
    <lineage>
        <taxon>Eukaryota</taxon>
        <taxon>Fungi</taxon>
        <taxon>Dikarya</taxon>
        <taxon>Basidiomycota</taxon>
        <taxon>Agaricomycotina</taxon>
        <taxon>Tremellomycetes</taxon>
        <taxon>Tremellales</taxon>
        <taxon>Tremellaceae</taxon>
        <taxon>Tremella</taxon>
    </lineage>
</organism>
<dbReference type="AlphaFoldDB" id="A0A4Q1BMK8"/>
<evidence type="ECO:0000259" key="1">
    <source>
        <dbReference type="Pfam" id="PF25540"/>
    </source>
</evidence>
<reference evidence="2 3" key="1">
    <citation type="submission" date="2016-06" db="EMBL/GenBank/DDBJ databases">
        <title>Evolution of pathogenesis and genome organization in the Tremellales.</title>
        <authorList>
            <person name="Cuomo C."/>
            <person name="Litvintseva A."/>
            <person name="Heitman J."/>
            <person name="Chen Y."/>
            <person name="Sun S."/>
            <person name="Springer D."/>
            <person name="Dromer F."/>
            <person name="Young S."/>
            <person name="Zeng Q."/>
            <person name="Chapman S."/>
            <person name="Gujja S."/>
            <person name="Saif S."/>
            <person name="Birren B."/>
        </authorList>
    </citation>
    <scope>NUCLEOTIDE SEQUENCE [LARGE SCALE GENOMIC DNA]</scope>
    <source>
        <strain evidence="2 3">ATCC 28783</strain>
    </source>
</reference>
<dbReference type="InParanoid" id="A0A4Q1BMK8"/>
<dbReference type="InterPro" id="IPR057683">
    <property type="entry name" value="DUF7923"/>
</dbReference>
<dbReference type="Pfam" id="PF25540">
    <property type="entry name" value="DUF7923"/>
    <property type="match status" value="1"/>
</dbReference>
<dbReference type="VEuPathDB" id="FungiDB:TREMEDRAFT_59481"/>
<protein>
    <recommendedName>
        <fullName evidence="1">DUF7923 domain-containing protein</fullName>
    </recommendedName>
</protein>
<dbReference type="EMBL" id="SDIL01000036">
    <property type="protein sequence ID" value="RXK39079.1"/>
    <property type="molecule type" value="Genomic_DNA"/>
</dbReference>
<gene>
    <name evidence="2" type="ORF">M231_03584</name>
</gene>
<evidence type="ECO:0000313" key="3">
    <source>
        <dbReference type="Proteomes" id="UP000289152"/>
    </source>
</evidence>
<dbReference type="OrthoDB" id="3512845at2759"/>
<proteinExistence type="predicted"/>